<name>A1AN95_PELPD</name>
<dbReference type="KEGG" id="ppd:Ppro_1194"/>
<dbReference type="RefSeq" id="WP_011735117.1">
    <property type="nucleotide sequence ID" value="NC_008609.1"/>
</dbReference>
<reference evidence="1 2" key="1">
    <citation type="submission" date="2006-10" db="EMBL/GenBank/DDBJ databases">
        <title>Complete sequence of chromosome of Pelobacter propionicus DSM 2379.</title>
        <authorList>
            <consortium name="US DOE Joint Genome Institute"/>
            <person name="Copeland A."/>
            <person name="Lucas S."/>
            <person name="Lapidus A."/>
            <person name="Barry K."/>
            <person name="Detter J.C."/>
            <person name="Glavina del Rio T."/>
            <person name="Hammon N."/>
            <person name="Israni S."/>
            <person name="Dalin E."/>
            <person name="Tice H."/>
            <person name="Pitluck S."/>
            <person name="Saunders E."/>
            <person name="Brettin T."/>
            <person name="Bruce D."/>
            <person name="Han C."/>
            <person name="Tapia R."/>
            <person name="Schmutz J."/>
            <person name="Larimer F."/>
            <person name="Land M."/>
            <person name="Hauser L."/>
            <person name="Kyrpides N."/>
            <person name="Kim E."/>
            <person name="Lovley D."/>
            <person name="Richardson P."/>
        </authorList>
    </citation>
    <scope>NUCLEOTIDE SEQUENCE [LARGE SCALE GENOMIC DNA]</scope>
    <source>
        <strain evidence="2">DSM 2379 / NBRC 103807 / OttBd1</strain>
    </source>
</reference>
<protein>
    <submittedName>
        <fullName evidence="1">Uncharacterized protein</fullName>
    </submittedName>
</protein>
<dbReference type="AlphaFoldDB" id="A1AN95"/>
<dbReference type="EMBL" id="CP000482">
    <property type="protein sequence ID" value="ABK98815.1"/>
    <property type="molecule type" value="Genomic_DNA"/>
</dbReference>
<keyword evidence="2" id="KW-1185">Reference proteome</keyword>
<dbReference type="Proteomes" id="UP000006732">
    <property type="component" value="Chromosome"/>
</dbReference>
<organism evidence="1 2">
    <name type="scientific">Pelobacter propionicus (strain DSM 2379 / NBRC 103807 / OttBd1)</name>
    <dbReference type="NCBI Taxonomy" id="338966"/>
    <lineage>
        <taxon>Bacteria</taxon>
        <taxon>Pseudomonadati</taxon>
        <taxon>Thermodesulfobacteriota</taxon>
        <taxon>Desulfuromonadia</taxon>
        <taxon>Desulfuromonadales</taxon>
        <taxon>Desulfuromonadaceae</taxon>
        <taxon>Pelobacter</taxon>
    </lineage>
</organism>
<dbReference type="HOGENOM" id="CLU_2718750_0_0_7"/>
<sequence length="72" mass="8196">MAAERDRIDRAYKSGVLAGQKHIMQELARLVETYLAKHVFVAFGGDVTTCRQKVDFYVPNPKNPNESQQVCR</sequence>
<proteinExistence type="predicted"/>
<accession>A1AN95</accession>
<evidence type="ECO:0000313" key="1">
    <source>
        <dbReference type="EMBL" id="ABK98815.1"/>
    </source>
</evidence>
<gene>
    <name evidence="1" type="ordered locus">Ppro_1194</name>
</gene>
<evidence type="ECO:0000313" key="2">
    <source>
        <dbReference type="Proteomes" id="UP000006732"/>
    </source>
</evidence>